<dbReference type="RefSeq" id="WP_048500337.1">
    <property type="nucleotide sequence ID" value="NZ_LFNG01000018.1"/>
</dbReference>
<accession>A0A0J7IXC8</accession>
<comment type="caution">
    <text evidence="1">The sequence shown here is derived from an EMBL/GenBank/DDBJ whole genome shotgun (WGS) entry which is preliminary data.</text>
</comment>
<proteinExistence type="predicted"/>
<reference evidence="1 2" key="1">
    <citation type="journal article" date="2004" name="Int. J. Syst. Evol. Microbiol.">
        <title>Kaistella koreensis gen. nov., sp. nov., a novel member of the Chryseobacterium-Bergeyella-Riemerella branch.</title>
        <authorList>
            <person name="Kim M.K."/>
            <person name="Im W.T."/>
            <person name="Shin Y.K."/>
            <person name="Lim J.H."/>
            <person name="Kim S.H."/>
            <person name="Lee B.C."/>
            <person name="Park M.Y."/>
            <person name="Lee K.Y."/>
            <person name="Lee S.T."/>
        </authorList>
    </citation>
    <scope>NUCLEOTIDE SEQUENCE [LARGE SCALE GENOMIC DNA]</scope>
    <source>
        <strain evidence="1 2">CCUG 49689</strain>
    </source>
</reference>
<gene>
    <name evidence="1" type="ORF">ACM44_12240</name>
</gene>
<dbReference type="EMBL" id="LFNG01000018">
    <property type="protein sequence ID" value="KMQ70474.1"/>
    <property type="molecule type" value="Genomic_DNA"/>
</dbReference>
<organism evidence="1 2">
    <name type="scientific">Chryseobacterium koreense CCUG 49689</name>
    <dbReference type="NCBI Taxonomy" id="1304281"/>
    <lineage>
        <taxon>Bacteria</taxon>
        <taxon>Pseudomonadati</taxon>
        <taxon>Bacteroidota</taxon>
        <taxon>Flavobacteriia</taxon>
        <taxon>Flavobacteriales</taxon>
        <taxon>Weeksellaceae</taxon>
        <taxon>Chryseobacterium group</taxon>
        <taxon>Chryseobacterium</taxon>
    </lineage>
</organism>
<dbReference type="PATRIC" id="fig|1304281.5.peg.2638"/>
<evidence type="ECO:0000313" key="1">
    <source>
        <dbReference type="EMBL" id="KMQ70474.1"/>
    </source>
</evidence>
<evidence type="ECO:0000313" key="2">
    <source>
        <dbReference type="Proteomes" id="UP000035900"/>
    </source>
</evidence>
<keyword evidence="2" id="KW-1185">Reference proteome</keyword>
<name>A0A0J7IXC8_9FLAO</name>
<dbReference type="STRING" id="1304281.ACM44_12240"/>
<sequence length="383" mass="46015">MKKLTFRFADYKFLYDENGAKIIKNAKGDTIRSSLYKDTFLAKIRDVERYNNGQPKRNNQNEWEYKKGDEKFLFAVRKPIKDVLSKIDDIIDPVIKKLVIEQKDNNEIKDHQGNIIRHVRIKTKAGREVKKRVNYISQYDYKNKYYAASDEIPYALLLQKTINNELQKVMFPVPSFETSKHYRKFKNFKTEDFIENNYPEFIDWSFTLLKVGQKLLVLNNDNEYERKNEIDFQQKRLYVITQFSDGSIWLKYHLEAIKDDDIDRKVKLKKDEIISEFDKKFNLPEIVLDYDITDPLQRKKKYEDDKFRFVGLKDNRFNRLIPFMGSDEVQKLKRSLDGFKKQSSFIEKEGETPLLKMSKEKWNFLFEGEDFEISLDGKIFWKF</sequence>
<protein>
    <submittedName>
        <fullName evidence="1">Uncharacterized protein</fullName>
    </submittedName>
</protein>
<dbReference type="Proteomes" id="UP000035900">
    <property type="component" value="Unassembled WGS sequence"/>
</dbReference>
<dbReference type="AlphaFoldDB" id="A0A0J7IXC8"/>